<keyword evidence="1" id="KW-0812">Transmembrane</keyword>
<proteinExistence type="predicted"/>
<sequence length="128" mass="13768">MSYGYPVAGEPMLVTIGDIGVTGSTVVTPIGARPVGTVQWMFTDMSRTTERIPPWAIVCTIIFLVFCLLGLLFLLARETQTTGYVQVIVQGPGFVHTTQLSVSSLAQVADYNARVNYARSVSASAFGF</sequence>
<dbReference type="RefSeq" id="WP_273936269.1">
    <property type="nucleotide sequence ID" value="NZ_CP097263.1"/>
</dbReference>
<keyword evidence="1" id="KW-1133">Transmembrane helix</keyword>
<accession>A0ABV6MXH0</accession>
<keyword evidence="1" id="KW-0472">Membrane</keyword>
<dbReference type="Proteomes" id="UP001589810">
    <property type="component" value="Unassembled WGS sequence"/>
</dbReference>
<feature type="transmembrane region" description="Helical" evidence="1">
    <location>
        <begin position="55"/>
        <end position="76"/>
    </location>
</feature>
<gene>
    <name evidence="2" type="ORF">ACFFH7_26090</name>
</gene>
<name>A0ABV6MXH0_9PSEU</name>
<evidence type="ECO:0000313" key="2">
    <source>
        <dbReference type="EMBL" id="MFC0545003.1"/>
    </source>
</evidence>
<reference evidence="2 3" key="1">
    <citation type="submission" date="2024-09" db="EMBL/GenBank/DDBJ databases">
        <authorList>
            <person name="Sun Q."/>
            <person name="Mori K."/>
        </authorList>
    </citation>
    <scope>NUCLEOTIDE SEQUENCE [LARGE SCALE GENOMIC DNA]</scope>
    <source>
        <strain evidence="2 3">TBRC 1432</strain>
    </source>
</reference>
<evidence type="ECO:0000256" key="1">
    <source>
        <dbReference type="SAM" id="Phobius"/>
    </source>
</evidence>
<organism evidence="2 3">
    <name type="scientific">Kutzneria chonburiensis</name>
    <dbReference type="NCBI Taxonomy" id="1483604"/>
    <lineage>
        <taxon>Bacteria</taxon>
        <taxon>Bacillati</taxon>
        <taxon>Actinomycetota</taxon>
        <taxon>Actinomycetes</taxon>
        <taxon>Pseudonocardiales</taxon>
        <taxon>Pseudonocardiaceae</taxon>
        <taxon>Kutzneria</taxon>
    </lineage>
</organism>
<dbReference type="EMBL" id="JBHLUD010000008">
    <property type="protein sequence ID" value="MFC0545003.1"/>
    <property type="molecule type" value="Genomic_DNA"/>
</dbReference>
<comment type="caution">
    <text evidence="2">The sequence shown here is derived from an EMBL/GenBank/DDBJ whole genome shotgun (WGS) entry which is preliminary data.</text>
</comment>
<evidence type="ECO:0000313" key="3">
    <source>
        <dbReference type="Proteomes" id="UP001589810"/>
    </source>
</evidence>
<protein>
    <submittedName>
        <fullName evidence="2">Uncharacterized protein</fullName>
    </submittedName>
</protein>
<keyword evidence="3" id="KW-1185">Reference proteome</keyword>